<dbReference type="AlphaFoldDB" id="H6LFH4"/>
<dbReference type="PANTHER" id="PTHR30337">
    <property type="entry name" value="COMPONENT OF ATP-DEPENDENT DSDNA EXONUCLEASE"/>
    <property type="match status" value="1"/>
</dbReference>
<dbReference type="InterPro" id="IPR041796">
    <property type="entry name" value="Mre11_N"/>
</dbReference>
<dbReference type="Proteomes" id="UP000007177">
    <property type="component" value="Chromosome"/>
</dbReference>
<proteinExistence type="predicted"/>
<dbReference type="STRING" id="931626.Awo_c27080"/>
<dbReference type="KEGG" id="awo:Awo_c27080"/>
<dbReference type="GO" id="GO:0016787">
    <property type="term" value="F:hydrolase activity"/>
    <property type="evidence" value="ECO:0007669"/>
    <property type="project" value="UniProtKB-KW"/>
</dbReference>
<dbReference type="InterPro" id="IPR029052">
    <property type="entry name" value="Metallo-depent_PP-like"/>
</dbReference>
<dbReference type="RefSeq" id="WP_014357059.1">
    <property type="nucleotide sequence ID" value="NC_016894.1"/>
</dbReference>
<evidence type="ECO:0000259" key="2">
    <source>
        <dbReference type="Pfam" id="PF00149"/>
    </source>
</evidence>
<dbReference type="OrthoDB" id="9773856at2"/>
<dbReference type="eggNOG" id="COG0420">
    <property type="taxonomic scope" value="Bacteria"/>
</dbReference>
<dbReference type="InterPro" id="IPR004843">
    <property type="entry name" value="Calcineurin-like_PHP"/>
</dbReference>
<evidence type="ECO:0000313" key="4">
    <source>
        <dbReference type="Proteomes" id="UP000007177"/>
    </source>
</evidence>
<organism evidence="3 4">
    <name type="scientific">Acetobacterium woodii (strain ATCC 29683 / DSM 1030 / JCM 2381 / KCTC 1655 / WB1)</name>
    <dbReference type="NCBI Taxonomy" id="931626"/>
    <lineage>
        <taxon>Bacteria</taxon>
        <taxon>Bacillati</taxon>
        <taxon>Bacillota</taxon>
        <taxon>Clostridia</taxon>
        <taxon>Eubacteriales</taxon>
        <taxon>Eubacteriaceae</taxon>
        <taxon>Acetobacterium</taxon>
    </lineage>
</organism>
<reference evidence="4" key="1">
    <citation type="submission" date="2011-07" db="EMBL/GenBank/DDBJ databases">
        <title>Complete genome sequence of Acetobacterium woodii.</title>
        <authorList>
            <person name="Poehlein A."/>
            <person name="Schmidt S."/>
            <person name="Kaster A.-K."/>
            <person name="Goenrich M."/>
            <person name="Vollmers J."/>
            <person name="Thuermer A."/>
            <person name="Gottschalk G."/>
            <person name="Thauer R.K."/>
            <person name="Daniel R."/>
            <person name="Mueller V."/>
        </authorList>
    </citation>
    <scope>NUCLEOTIDE SEQUENCE [LARGE SCALE GENOMIC DNA]</scope>
    <source>
        <strain evidence="4">ATCC 29683 / DSM 1030 / JCM 2381 / KCTC 1655 / WB1</strain>
    </source>
</reference>
<feature type="domain" description="Calcineurin-like phosphoesterase" evidence="2">
    <location>
        <begin position="4"/>
        <end position="197"/>
    </location>
</feature>
<name>H6LFH4_ACEWD</name>
<keyword evidence="1" id="KW-0378">Hydrolase</keyword>
<dbReference type="HOGENOM" id="CLU_026621_0_1_9"/>
<sequence>MLTTFIHTGDFHLGRPFTFRQQGNYHGKNKRKELWKAFEDMIEFANEGKIPLILIAGDLFDSVNVLTMDIKRAAEGFASLEKTWVVIITGNHDYHGDSSPYKKVEWPSNVYIFKEDVFRSVYIKELNTEIYGMSWVKNEYRAFPERSFNAIKLNKSRYNILMVHGEVTNKSLYLPIDLRLIEKKGFNFIALGHIHKPGLTPGGVAYCGSPIPFNFGETGERGFLISQVETDYINETYVTSSGFNPIESRSYETVEILIAPEDSYHDIINKAIKCDAEEKRMQNYYRIRFSGYIDPEIQLDWINDDLEDSFYYVETDTSQLEPDIDLDLLIKENKNNPIGQLLMELEKIEESEVRKKAIIYAIEAMIGEGVLK</sequence>
<protein>
    <submittedName>
        <fullName evidence="3">Putative metallophosphoesterase MppE</fullName>
    </submittedName>
</protein>
<dbReference type="EMBL" id="CP002987">
    <property type="protein sequence ID" value="AFA49461.1"/>
    <property type="molecule type" value="Genomic_DNA"/>
</dbReference>
<dbReference type="InterPro" id="IPR050535">
    <property type="entry name" value="DNA_Repair-Maintenance_Comp"/>
</dbReference>
<evidence type="ECO:0000313" key="3">
    <source>
        <dbReference type="EMBL" id="AFA49461.1"/>
    </source>
</evidence>
<gene>
    <name evidence="3" type="primary">mppE</name>
    <name evidence="3" type="ordered locus">Awo_c27080</name>
</gene>
<dbReference type="Gene3D" id="3.60.21.10">
    <property type="match status" value="1"/>
</dbReference>
<evidence type="ECO:0000256" key="1">
    <source>
        <dbReference type="ARBA" id="ARBA00022801"/>
    </source>
</evidence>
<dbReference type="SUPFAM" id="SSF56300">
    <property type="entry name" value="Metallo-dependent phosphatases"/>
    <property type="match status" value="1"/>
</dbReference>
<accession>H6LFH4</accession>
<dbReference type="Pfam" id="PF00149">
    <property type="entry name" value="Metallophos"/>
    <property type="match status" value="1"/>
</dbReference>
<reference evidence="3 4" key="2">
    <citation type="journal article" date="2012" name="PLoS ONE">
        <title>An ancient pathway combining carbon dioxide fixation with the generation and utilization of a sodium ion gradient for ATP synthesis.</title>
        <authorList>
            <person name="Poehlein A."/>
            <person name="Schmidt S."/>
            <person name="Kaster A.K."/>
            <person name="Goenrich M."/>
            <person name="Vollmers J."/>
            <person name="Thurmer A."/>
            <person name="Bertsch J."/>
            <person name="Schuchmann K."/>
            <person name="Voigt B."/>
            <person name="Hecker M."/>
            <person name="Daniel R."/>
            <person name="Thauer R.K."/>
            <person name="Gottschalk G."/>
            <person name="Muller V."/>
        </authorList>
    </citation>
    <scope>NUCLEOTIDE SEQUENCE [LARGE SCALE GENOMIC DNA]</scope>
    <source>
        <strain evidence="4">ATCC 29683 / DSM 1030 / JCM 2381 / KCTC 1655 / WB1</strain>
    </source>
</reference>
<dbReference type="CDD" id="cd00840">
    <property type="entry name" value="MPP_Mre11_N"/>
    <property type="match status" value="1"/>
</dbReference>
<keyword evidence="4" id="KW-1185">Reference proteome</keyword>